<reference evidence="4" key="1">
    <citation type="journal article" date="2018" name="Int. J. Syst. Evol. Microbiol.">
        <title>Jatrophihabitans telluris sp. nov., isolated from sediment soil of lava forest wetlands and the emended description of the genus Jatrophihabitans.</title>
        <authorList>
            <person name="Lee K.C."/>
            <person name="Suh M.K."/>
            <person name="Eom M.K."/>
            <person name="Kim K.K."/>
            <person name="Kim J.S."/>
            <person name="Kim D.S."/>
            <person name="Ko S.H."/>
            <person name="Shin Y.K."/>
            <person name="Lee J.S."/>
        </authorList>
    </citation>
    <scope>NUCLEOTIDE SEQUENCE</scope>
    <source>
        <strain evidence="4">N237</strain>
    </source>
</reference>
<dbReference type="PANTHER" id="PTHR42796:SF4">
    <property type="entry name" value="FUMARYLACETOACETATE HYDROLASE DOMAIN-CONTAINING PROTEIN 2A"/>
    <property type="match status" value="1"/>
</dbReference>
<dbReference type="RefSeq" id="WP_249772857.1">
    <property type="nucleotide sequence ID" value="NZ_CP097332.1"/>
</dbReference>
<dbReference type="PANTHER" id="PTHR42796">
    <property type="entry name" value="FUMARYLACETOACETATE HYDROLASE DOMAIN-CONTAINING PROTEIN 2A-RELATED"/>
    <property type="match status" value="1"/>
</dbReference>
<evidence type="ECO:0000259" key="3">
    <source>
        <dbReference type="Pfam" id="PF01557"/>
    </source>
</evidence>
<dbReference type="SUPFAM" id="SSF56529">
    <property type="entry name" value="FAH"/>
    <property type="match status" value="1"/>
</dbReference>
<dbReference type="GO" id="GO:0016787">
    <property type="term" value="F:hydrolase activity"/>
    <property type="evidence" value="ECO:0007669"/>
    <property type="project" value="UniProtKB-KW"/>
</dbReference>
<proteinExistence type="inferred from homology"/>
<dbReference type="Pfam" id="PF01557">
    <property type="entry name" value="FAA_hydrolase"/>
    <property type="match status" value="1"/>
</dbReference>
<dbReference type="Gene3D" id="3.90.850.10">
    <property type="entry name" value="Fumarylacetoacetase-like, C-terminal domain"/>
    <property type="match status" value="1"/>
</dbReference>
<evidence type="ECO:0000256" key="2">
    <source>
        <dbReference type="ARBA" id="ARBA00022723"/>
    </source>
</evidence>
<evidence type="ECO:0000313" key="4">
    <source>
        <dbReference type="EMBL" id="UQX88961.1"/>
    </source>
</evidence>
<dbReference type="Proteomes" id="UP001056336">
    <property type="component" value="Chromosome"/>
</dbReference>
<keyword evidence="2" id="KW-0479">Metal-binding</keyword>
<name>A0ABY4QZ62_9ACTN</name>
<reference evidence="4" key="2">
    <citation type="submission" date="2022-05" db="EMBL/GenBank/DDBJ databases">
        <authorList>
            <person name="Kim J.-S."/>
            <person name="Lee K."/>
            <person name="Suh M."/>
            <person name="Eom M."/>
            <person name="Kim J.-S."/>
            <person name="Kim D.-S."/>
            <person name="Ko S.-H."/>
            <person name="Shin Y."/>
            <person name="Lee J.-S."/>
        </authorList>
    </citation>
    <scope>NUCLEOTIDE SEQUENCE</scope>
    <source>
        <strain evidence="4">N237</strain>
    </source>
</reference>
<sequence>MRFATIRNEQGTRLHVRGTTGYVDVGHATGNESFATLSTFLLGGHEALSAAEELTRHPGREVAEIDFAPAAPSPGRVLCLGLNYGDHAREAGWLPPAWPEPFIRGPQSLVGPYDEIVKPLLSSELDFEGELAVVIGQGGRYIPAAKALDAVLGFTVINEVTARDWQRASKQWTAGKNFDSTMPLGPEIVTPDEVDISDVVVTTKVNGETMQSASTSQMLTSVVRSIEFFSSFTRLMPGDVIATGTPAGVGFARTPPTYLQAGDVVEVDIVGIGSLRNRVVDEVGVPTDWPWVPELSGERTL</sequence>
<keyword evidence="4" id="KW-0378">Hydrolase</keyword>
<keyword evidence="5" id="KW-1185">Reference proteome</keyword>
<dbReference type="InterPro" id="IPR036663">
    <property type="entry name" value="Fumarylacetoacetase_C_sf"/>
</dbReference>
<organism evidence="4 5">
    <name type="scientific">Jatrophihabitans telluris</name>
    <dbReference type="NCBI Taxonomy" id="2038343"/>
    <lineage>
        <taxon>Bacteria</taxon>
        <taxon>Bacillati</taxon>
        <taxon>Actinomycetota</taxon>
        <taxon>Actinomycetes</taxon>
        <taxon>Jatrophihabitantales</taxon>
        <taxon>Jatrophihabitantaceae</taxon>
        <taxon>Jatrophihabitans</taxon>
    </lineage>
</organism>
<comment type="similarity">
    <text evidence="1">Belongs to the FAH family.</text>
</comment>
<evidence type="ECO:0000313" key="5">
    <source>
        <dbReference type="Proteomes" id="UP001056336"/>
    </source>
</evidence>
<dbReference type="EMBL" id="CP097332">
    <property type="protein sequence ID" value="UQX88961.1"/>
    <property type="molecule type" value="Genomic_DNA"/>
</dbReference>
<dbReference type="InterPro" id="IPR051121">
    <property type="entry name" value="FAH"/>
</dbReference>
<protein>
    <submittedName>
        <fullName evidence="4">Fumarylacetoacetate hydrolase family protein</fullName>
    </submittedName>
</protein>
<feature type="domain" description="Fumarylacetoacetase-like C-terminal" evidence="3">
    <location>
        <begin position="77"/>
        <end position="280"/>
    </location>
</feature>
<evidence type="ECO:0000256" key="1">
    <source>
        <dbReference type="ARBA" id="ARBA00010211"/>
    </source>
</evidence>
<dbReference type="InterPro" id="IPR011234">
    <property type="entry name" value="Fumarylacetoacetase-like_C"/>
</dbReference>
<accession>A0ABY4QZ62</accession>
<gene>
    <name evidence="4" type="ORF">M6D93_02930</name>
</gene>